<protein>
    <submittedName>
        <fullName evidence="1">Uncharacterized protein</fullName>
    </submittedName>
</protein>
<dbReference type="EMBL" id="CM056785">
    <property type="protein sequence ID" value="KAJ8728074.1"/>
    <property type="molecule type" value="Genomic_DNA"/>
</dbReference>
<proteinExistence type="predicted"/>
<evidence type="ECO:0000313" key="2">
    <source>
        <dbReference type="Proteomes" id="UP001231649"/>
    </source>
</evidence>
<name>A0ACC2R297_9NEOP</name>
<keyword evidence="2" id="KW-1185">Reference proteome</keyword>
<dbReference type="Proteomes" id="UP001231649">
    <property type="component" value="Chromosome 9"/>
</dbReference>
<organism evidence="1 2">
    <name type="scientific">Mythimna loreyi</name>
    <dbReference type="NCBI Taxonomy" id="667449"/>
    <lineage>
        <taxon>Eukaryota</taxon>
        <taxon>Metazoa</taxon>
        <taxon>Ecdysozoa</taxon>
        <taxon>Arthropoda</taxon>
        <taxon>Hexapoda</taxon>
        <taxon>Insecta</taxon>
        <taxon>Pterygota</taxon>
        <taxon>Neoptera</taxon>
        <taxon>Endopterygota</taxon>
        <taxon>Lepidoptera</taxon>
        <taxon>Glossata</taxon>
        <taxon>Ditrysia</taxon>
        <taxon>Noctuoidea</taxon>
        <taxon>Noctuidae</taxon>
        <taxon>Noctuinae</taxon>
        <taxon>Hadenini</taxon>
        <taxon>Mythimna</taxon>
    </lineage>
</organism>
<comment type="caution">
    <text evidence="1">The sequence shown here is derived from an EMBL/GenBank/DDBJ whole genome shotgun (WGS) entry which is preliminary data.</text>
</comment>
<sequence length="567" mass="62275">MGERDPSESDTVGIGEKIIIFLVCHWRGLLILISPAALVGVLVPFPPTQAQWVGYTLMLMAVFWVSECIPLAVTALLPVAIFPFVGIMGTQLCCSNYMNDTVMMFLGSLMLANSVEQSGLHQRLAYCSIQTIGYSHLRLLLAMCCVTTFASMWITNTAATTMMTPINFALLKVFEDQGVIVLYETTATGDQYASAITASYFCAATFSATVGGIGTLVGTGTNLVFKGFFQSTYKTAPEYLSFPMFSAFAVPYMIVLEIFLYLYMAIFFFGFLRPGSATAKRATMPVAVQKAAEIVIAADVKKKGSISYWEVMVVILFGGAMISFFCRSPQMFPGWGDRLQAYFAMKPKFIKDSALAMFVAFMMFLFPRDKSFWANFTVKYREDLPKGRTGSVLNWDILNDKCPYAFSFLLGGGFTLSSGADSSGLNKILGLTMKEKLTGLDNSLIILIIIVAVIFVTNFASNVAVATVFTPIAMQVAQNMNRNPLWYNIASGYAASFCFMIPVGTPGNLIVQCAAKISTSSMMICGLGPTISTIFISWVAILFWAPIIWPDIKILPGWFFEQELNPK</sequence>
<accession>A0ACC2R297</accession>
<gene>
    <name evidence="1" type="ORF">PYW08_016459</name>
</gene>
<reference evidence="1" key="1">
    <citation type="submission" date="2023-03" db="EMBL/GenBank/DDBJ databases">
        <title>Chromosome-level genomes of two armyworms, Mythimna separata and Mythimna loreyi, provide insights into the biosynthesis and reception of sex pheromones.</title>
        <authorList>
            <person name="Zhao H."/>
        </authorList>
    </citation>
    <scope>NUCLEOTIDE SEQUENCE</scope>
    <source>
        <strain evidence="1">BeijingLab</strain>
    </source>
</reference>
<evidence type="ECO:0000313" key="1">
    <source>
        <dbReference type="EMBL" id="KAJ8728074.1"/>
    </source>
</evidence>